<keyword evidence="1" id="KW-0812">Transmembrane</keyword>
<evidence type="ECO:0000256" key="1">
    <source>
        <dbReference type="SAM" id="Phobius"/>
    </source>
</evidence>
<dbReference type="EMBL" id="MN739096">
    <property type="protein sequence ID" value="QHS88399.1"/>
    <property type="molecule type" value="Genomic_DNA"/>
</dbReference>
<evidence type="ECO:0000313" key="2">
    <source>
        <dbReference type="EMBL" id="QHS88399.1"/>
    </source>
</evidence>
<keyword evidence="1" id="KW-0472">Membrane</keyword>
<organism evidence="2">
    <name type="scientific">viral metagenome</name>
    <dbReference type="NCBI Taxonomy" id="1070528"/>
    <lineage>
        <taxon>unclassified sequences</taxon>
        <taxon>metagenomes</taxon>
        <taxon>organismal metagenomes</taxon>
    </lineage>
</organism>
<accession>A0A6C0BA04</accession>
<name>A0A6C0BA04_9ZZZZ</name>
<keyword evidence="1" id="KW-1133">Transmembrane helix</keyword>
<feature type="transmembrane region" description="Helical" evidence="1">
    <location>
        <begin position="116"/>
        <end position="139"/>
    </location>
</feature>
<sequence>MIFEWFQSLTIFILFFLFLSVNLFAGSVQNIKDNWINYRCTPIMLPFAGFVAPDGISTSDNFSYCIQNIMTSFAPTITQPFNYLQTMTMDMIDSINTSNENTTDQTSSIKDSTAGIIASLYAVFINVIIEFNIIVIKLVDTQGKMSGIMATIMHIMTSVQYTFQSMWDGIPGKMIQTIGKLM</sequence>
<protein>
    <submittedName>
        <fullName evidence="2">Uncharacterized protein</fullName>
    </submittedName>
</protein>
<reference evidence="2" key="1">
    <citation type="journal article" date="2020" name="Nature">
        <title>Giant virus diversity and host interactions through global metagenomics.</title>
        <authorList>
            <person name="Schulz F."/>
            <person name="Roux S."/>
            <person name="Paez-Espino D."/>
            <person name="Jungbluth S."/>
            <person name="Walsh D.A."/>
            <person name="Denef V.J."/>
            <person name="McMahon K.D."/>
            <person name="Konstantinidis K.T."/>
            <person name="Eloe-Fadrosh E.A."/>
            <person name="Kyrpides N.C."/>
            <person name="Woyke T."/>
        </authorList>
    </citation>
    <scope>NUCLEOTIDE SEQUENCE</scope>
    <source>
        <strain evidence="2">GVMAG-M-3300010158-55</strain>
    </source>
</reference>
<dbReference type="AlphaFoldDB" id="A0A6C0BA04"/>
<proteinExistence type="predicted"/>